<dbReference type="Gene3D" id="3.40.190.150">
    <property type="entry name" value="Bordetella uptake gene, domain 1"/>
    <property type="match status" value="1"/>
</dbReference>
<name>A0ABV2Q7L0_9BURK</name>
<dbReference type="PIRSF" id="PIRSF017082">
    <property type="entry name" value="YflP"/>
    <property type="match status" value="1"/>
</dbReference>
<evidence type="ECO:0000313" key="3">
    <source>
        <dbReference type="EMBL" id="MET4577004.1"/>
    </source>
</evidence>
<dbReference type="PANTHER" id="PTHR42928">
    <property type="entry name" value="TRICARBOXYLATE-BINDING PROTEIN"/>
    <property type="match status" value="1"/>
</dbReference>
<dbReference type="Gene3D" id="3.40.190.10">
    <property type="entry name" value="Periplasmic binding protein-like II"/>
    <property type="match status" value="1"/>
</dbReference>
<dbReference type="PANTHER" id="PTHR42928:SF5">
    <property type="entry name" value="BLR1237 PROTEIN"/>
    <property type="match status" value="1"/>
</dbReference>
<feature type="chain" id="PRO_5045807539" evidence="2">
    <location>
        <begin position="34"/>
        <end position="334"/>
    </location>
</feature>
<comment type="caution">
    <text evidence="3">The sequence shown here is derived from an EMBL/GenBank/DDBJ whole genome shotgun (WGS) entry which is preliminary data.</text>
</comment>
<reference evidence="3 4" key="1">
    <citation type="submission" date="2024-06" db="EMBL/GenBank/DDBJ databases">
        <title>Sorghum-associated microbial communities from plants grown in Nebraska, USA.</title>
        <authorList>
            <person name="Schachtman D."/>
        </authorList>
    </citation>
    <scope>NUCLEOTIDE SEQUENCE [LARGE SCALE GENOMIC DNA]</scope>
    <source>
        <strain evidence="3 4">2709</strain>
    </source>
</reference>
<sequence length="334" mass="34988">MTHRTPLFQAFSRRSAVLALTTLASAAAFPAMAQTYPERPIKLVVPYTAGGATDVIGRVVGLQLATALGQPVVVENRAGAAGNLGAAFVAREKPDGYTLILGALTSHSINSVLQPATAGFDMEKSFTPISVVGRVPLVVAVGPSVKANNLKEFIALAKSKPDGLNYGSSGNGSPQHLAAELFKRQADVKIVHVPYKGSPQALNDLMGGQVDVVFDTLPATQAFIKGSKLRALAVTTPTRQAALPDVPTAAEAGLAEFEITSMFGVLGPAGLPEPILTKLSAALKSVMEKKEVKDSLLAQGASPVYTTPVETRRQIQAEVARWSKVIKDSNIKAD</sequence>
<organism evidence="3 4">
    <name type="scientific">Ottowia thiooxydans</name>
    <dbReference type="NCBI Taxonomy" id="219182"/>
    <lineage>
        <taxon>Bacteria</taxon>
        <taxon>Pseudomonadati</taxon>
        <taxon>Pseudomonadota</taxon>
        <taxon>Betaproteobacteria</taxon>
        <taxon>Burkholderiales</taxon>
        <taxon>Comamonadaceae</taxon>
        <taxon>Ottowia</taxon>
    </lineage>
</organism>
<comment type="similarity">
    <text evidence="1">Belongs to the UPF0065 (bug) family.</text>
</comment>
<dbReference type="InterPro" id="IPR042100">
    <property type="entry name" value="Bug_dom1"/>
</dbReference>
<gene>
    <name evidence="3" type="ORF">ABIE13_002115</name>
</gene>
<dbReference type="InterPro" id="IPR005064">
    <property type="entry name" value="BUG"/>
</dbReference>
<keyword evidence="4" id="KW-1185">Reference proteome</keyword>
<dbReference type="EMBL" id="JBEPSH010000004">
    <property type="protein sequence ID" value="MET4577004.1"/>
    <property type="molecule type" value="Genomic_DNA"/>
</dbReference>
<keyword evidence="3" id="KW-0675">Receptor</keyword>
<keyword evidence="2" id="KW-0732">Signal</keyword>
<evidence type="ECO:0000313" key="4">
    <source>
        <dbReference type="Proteomes" id="UP001549320"/>
    </source>
</evidence>
<dbReference type="RefSeq" id="WP_354443063.1">
    <property type="nucleotide sequence ID" value="NZ_JBEPSH010000004.1"/>
</dbReference>
<accession>A0ABV2Q7L0</accession>
<dbReference type="SUPFAM" id="SSF53850">
    <property type="entry name" value="Periplasmic binding protein-like II"/>
    <property type="match status" value="1"/>
</dbReference>
<dbReference type="Proteomes" id="UP001549320">
    <property type="component" value="Unassembled WGS sequence"/>
</dbReference>
<feature type="signal peptide" evidence="2">
    <location>
        <begin position="1"/>
        <end position="33"/>
    </location>
</feature>
<evidence type="ECO:0000256" key="2">
    <source>
        <dbReference type="SAM" id="SignalP"/>
    </source>
</evidence>
<evidence type="ECO:0000256" key="1">
    <source>
        <dbReference type="ARBA" id="ARBA00006987"/>
    </source>
</evidence>
<protein>
    <submittedName>
        <fullName evidence="3">Tripartite-type tricarboxylate transporter receptor subunit TctC</fullName>
    </submittedName>
</protein>
<dbReference type="CDD" id="cd13578">
    <property type="entry name" value="PBP2_Bug27"/>
    <property type="match status" value="1"/>
</dbReference>
<proteinExistence type="inferred from homology"/>
<dbReference type="Pfam" id="PF03401">
    <property type="entry name" value="TctC"/>
    <property type="match status" value="1"/>
</dbReference>